<evidence type="ECO:0000313" key="4">
    <source>
        <dbReference type="Proteomes" id="UP001186944"/>
    </source>
</evidence>
<evidence type="ECO:0000313" key="3">
    <source>
        <dbReference type="EMBL" id="KAK3106249.1"/>
    </source>
</evidence>
<feature type="transmembrane region" description="Helical" evidence="2">
    <location>
        <begin position="6"/>
        <end position="31"/>
    </location>
</feature>
<reference evidence="3" key="1">
    <citation type="submission" date="2019-08" db="EMBL/GenBank/DDBJ databases">
        <title>The improved chromosome-level genome for the pearl oyster Pinctada fucata martensii using PacBio sequencing and Hi-C.</title>
        <authorList>
            <person name="Zheng Z."/>
        </authorList>
    </citation>
    <scope>NUCLEOTIDE SEQUENCE</scope>
    <source>
        <strain evidence="3">ZZ-2019</strain>
        <tissue evidence="3">Adductor muscle</tissue>
    </source>
</reference>
<dbReference type="Proteomes" id="UP001186944">
    <property type="component" value="Unassembled WGS sequence"/>
</dbReference>
<comment type="caution">
    <text evidence="3">The sequence shown here is derived from an EMBL/GenBank/DDBJ whole genome shotgun (WGS) entry which is preliminary data.</text>
</comment>
<sequence>MSSDHGWVIGVTVAIVFLVISLTICIICWCFKKSPDNDRVSMKPLTSNYSDPSDAITPQRPATGGSVYNYSNPYDKRGSDAGVLAVKQKGPSSRRRNSKEKVSRSRDKHVDNYNYFEPYDTRQSKKGVVAVKSSEKSSSRKNSKSSNNQLQLTEKFPNGNYLNVEISEDNSRNQAKKLENDKVRDVDNSYSDVIYTPDKINSVEKRSDGSRKDIPAPYSVVHLDLLPSK</sequence>
<feature type="region of interest" description="Disordered" evidence="1">
    <location>
        <begin position="166"/>
        <end position="185"/>
    </location>
</feature>
<name>A0AA88YJN5_PINIB</name>
<protein>
    <submittedName>
        <fullName evidence="3">Uncharacterized protein</fullName>
    </submittedName>
</protein>
<keyword evidence="2" id="KW-0472">Membrane</keyword>
<keyword evidence="2" id="KW-0812">Transmembrane</keyword>
<feature type="region of interest" description="Disordered" evidence="1">
    <location>
        <begin position="43"/>
        <end position="156"/>
    </location>
</feature>
<evidence type="ECO:0000256" key="2">
    <source>
        <dbReference type="SAM" id="Phobius"/>
    </source>
</evidence>
<dbReference type="EMBL" id="VSWD01000003">
    <property type="protein sequence ID" value="KAK3106249.1"/>
    <property type="molecule type" value="Genomic_DNA"/>
</dbReference>
<keyword evidence="4" id="KW-1185">Reference proteome</keyword>
<feature type="compositionally biased region" description="Basic and acidic residues" evidence="1">
    <location>
        <begin position="176"/>
        <end position="185"/>
    </location>
</feature>
<accession>A0AA88YJN5</accession>
<dbReference type="AlphaFoldDB" id="A0AA88YJN5"/>
<keyword evidence="2" id="KW-1133">Transmembrane helix</keyword>
<gene>
    <name evidence="3" type="ORF">FSP39_016014</name>
</gene>
<evidence type="ECO:0000256" key="1">
    <source>
        <dbReference type="SAM" id="MobiDB-lite"/>
    </source>
</evidence>
<organism evidence="3 4">
    <name type="scientific">Pinctada imbricata</name>
    <name type="common">Atlantic pearl-oyster</name>
    <name type="synonym">Pinctada martensii</name>
    <dbReference type="NCBI Taxonomy" id="66713"/>
    <lineage>
        <taxon>Eukaryota</taxon>
        <taxon>Metazoa</taxon>
        <taxon>Spiralia</taxon>
        <taxon>Lophotrochozoa</taxon>
        <taxon>Mollusca</taxon>
        <taxon>Bivalvia</taxon>
        <taxon>Autobranchia</taxon>
        <taxon>Pteriomorphia</taxon>
        <taxon>Pterioida</taxon>
        <taxon>Pterioidea</taxon>
        <taxon>Pteriidae</taxon>
        <taxon>Pinctada</taxon>
    </lineage>
</organism>
<feature type="compositionally biased region" description="Basic and acidic residues" evidence="1">
    <location>
        <begin position="99"/>
        <end position="111"/>
    </location>
</feature>
<proteinExistence type="predicted"/>